<feature type="chain" id="PRO_5011636587" description="TonB-dependent Receptor Plug Domain" evidence="1">
    <location>
        <begin position="20"/>
        <end position="143"/>
    </location>
</feature>
<keyword evidence="1" id="KW-0732">Signal</keyword>
<evidence type="ECO:0000313" key="3">
    <source>
        <dbReference type="Proteomes" id="UP000199673"/>
    </source>
</evidence>
<dbReference type="RefSeq" id="WP_139235873.1">
    <property type="nucleotide sequence ID" value="NZ_FPBF01000002.1"/>
</dbReference>
<dbReference type="EMBL" id="FPBF01000002">
    <property type="protein sequence ID" value="SFT77084.1"/>
    <property type="molecule type" value="Genomic_DNA"/>
</dbReference>
<feature type="signal peptide" evidence="1">
    <location>
        <begin position="1"/>
        <end position="19"/>
    </location>
</feature>
<gene>
    <name evidence="2" type="ORF">SAMN04489724_2131</name>
</gene>
<dbReference type="Proteomes" id="UP000199673">
    <property type="component" value="Unassembled WGS sequence"/>
</dbReference>
<protein>
    <recommendedName>
        <fullName evidence="4">TonB-dependent Receptor Plug Domain</fullName>
    </recommendedName>
</protein>
<keyword evidence="3" id="KW-1185">Reference proteome</keyword>
<organism evidence="2 3">
    <name type="scientific">Algoriphagus locisalis</name>
    <dbReference type="NCBI Taxonomy" id="305507"/>
    <lineage>
        <taxon>Bacteria</taxon>
        <taxon>Pseudomonadati</taxon>
        <taxon>Bacteroidota</taxon>
        <taxon>Cytophagia</taxon>
        <taxon>Cytophagales</taxon>
        <taxon>Cyclobacteriaceae</taxon>
        <taxon>Algoriphagus</taxon>
    </lineage>
</organism>
<evidence type="ECO:0000256" key="1">
    <source>
        <dbReference type="SAM" id="SignalP"/>
    </source>
</evidence>
<dbReference type="OrthoDB" id="983073at2"/>
<evidence type="ECO:0008006" key="4">
    <source>
        <dbReference type="Google" id="ProtNLM"/>
    </source>
</evidence>
<name>A0A1I7AQA1_9BACT</name>
<accession>A0A1I7AQA1</accession>
<sequence length="143" mass="16296">MKSLIIISLILTICFPGFCQNSEPAYGIGMTSGENLAWLTSLKDTTKQVQLTMIQNRFFKPTRPMMKSDNEDLPVMVVDGIPISLDINEGVRNFLANELIADNVEIEVLDKEPEELYANKRWTGLILLNITNNKTRKKMYKNK</sequence>
<dbReference type="AlphaFoldDB" id="A0A1I7AQA1"/>
<reference evidence="3" key="1">
    <citation type="submission" date="2016-10" db="EMBL/GenBank/DDBJ databases">
        <authorList>
            <person name="Varghese N."/>
            <person name="Submissions S."/>
        </authorList>
    </citation>
    <scope>NUCLEOTIDE SEQUENCE [LARGE SCALE GENOMIC DNA]</scope>
    <source>
        <strain evidence="3">DSM 23445</strain>
    </source>
</reference>
<evidence type="ECO:0000313" key="2">
    <source>
        <dbReference type="EMBL" id="SFT77084.1"/>
    </source>
</evidence>
<proteinExistence type="predicted"/>